<name>A0A8S0NMK1_9FABA</name>
<keyword evidence="2" id="KW-0150">Chloroplast</keyword>
<geneLocation type="chloroplast" evidence="2"/>
<organism evidence="2">
    <name type="scientific">Ormosia ferruginea</name>
    <dbReference type="NCBI Taxonomy" id="2929556"/>
    <lineage>
        <taxon>Eukaryota</taxon>
        <taxon>Viridiplantae</taxon>
        <taxon>Streptophyta</taxon>
        <taxon>Embryophyta</taxon>
        <taxon>Tracheophyta</taxon>
        <taxon>Spermatophyta</taxon>
        <taxon>Magnoliopsida</taxon>
        <taxon>eudicotyledons</taxon>
        <taxon>Gunneridae</taxon>
        <taxon>Pentapetalae</taxon>
        <taxon>rosids</taxon>
        <taxon>fabids</taxon>
        <taxon>Fabales</taxon>
        <taxon>Fabaceae</taxon>
        <taxon>Papilionoideae</taxon>
        <taxon>50 kb inversion clade</taxon>
        <taxon>genistoids sensu lato</taxon>
        <taxon>Ormosieae</taxon>
        <taxon>Ormosia</taxon>
    </lineage>
</organism>
<keyword evidence="2" id="KW-0687">Ribonucleoprotein</keyword>
<reference evidence="2" key="1">
    <citation type="submission" date="2022-03" db="EMBL/GenBank/DDBJ databases">
        <title>The complete chloroplast genome of Ormosia ferruginea.</title>
        <authorList>
            <person name="Wang Z."/>
        </authorList>
    </citation>
    <scope>NUCLEOTIDE SEQUENCE</scope>
</reference>
<protein>
    <submittedName>
        <fullName evidence="2">Ribosomal protein L22</fullName>
    </submittedName>
</protein>
<keyword evidence="2" id="KW-0689">Ribosomal protein</keyword>
<evidence type="ECO:0000313" key="2">
    <source>
        <dbReference type="EMBL" id="BDH72853.1"/>
    </source>
</evidence>
<keyword evidence="1" id="KW-0472">Membrane</keyword>
<dbReference type="AlphaFoldDB" id="A0A8S0NMK1"/>
<keyword evidence="1" id="KW-0812">Transmembrane</keyword>
<feature type="transmembrane region" description="Helical" evidence="1">
    <location>
        <begin position="21"/>
        <end position="40"/>
    </location>
</feature>
<accession>A0A8S0NMK1</accession>
<keyword evidence="2" id="KW-0934">Plastid</keyword>
<proteinExistence type="predicted"/>
<dbReference type="EMBL" id="LC703525">
    <property type="protein sequence ID" value="BDH72853.1"/>
    <property type="molecule type" value="Genomic_DNA"/>
</dbReference>
<evidence type="ECO:0000256" key="1">
    <source>
        <dbReference type="SAM" id="Phobius"/>
    </source>
</evidence>
<dbReference type="GO" id="GO:0005840">
    <property type="term" value="C:ribosome"/>
    <property type="evidence" value="ECO:0007669"/>
    <property type="project" value="UniProtKB-KW"/>
</dbReference>
<gene>
    <name evidence="2" type="primary">rpl22</name>
</gene>
<sequence length="55" mass="6854">MYKDKKKRKYTNRTYHLMYSSHFMFYVFYVLCIVVGNYGTKNKSAWFQTWYNSKS</sequence>
<dbReference type="EMBL" id="LC703525">
    <property type="protein sequence ID" value="BDH72830.1"/>
    <property type="molecule type" value="Genomic_DNA"/>
</dbReference>
<keyword evidence="1" id="KW-1133">Transmembrane helix</keyword>